<protein>
    <submittedName>
        <fullName evidence="1">Uncharacterized protein</fullName>
    </submittedName>
</protein>
<reference evidence="1 2" key="1">
    <citation type="submission" date="2013-08" db="EMBL/GenBank/DDBJ databases">
        <authorList>
            <person name="Weinstock G."/>
            <person name="Sodergren E."/>
            <person name="Wylie T."/>
            <person name="Fulton L."/>
            <person name="Fulton R."/>
            <person name="Fronick C."/>
            <person name="O'Laughlin M."/>
            <person name="Godfrey J."/>
            <person name="Miner T."/>
            <person name="Herter B."/>
            <person name="Appelbaum E."/>
            <person name="Cordes M."/>
            <person name="Lek S."/>
            <person name="Wollam A."/>
            <person name="Pepin K.H."/>
            <person name="Palsikar V.B."/>
            <person name="Mitreva M."/>
            <person name="Wilson R.K."/>
        </authorList>
    </citation>
    <scope>NUCLEOTIDE SEQUENCE [LARGE SCALE GENOMIC DNA]</scope>
    <source>
        <strain evidence="1 2">F0041</strain>
    </source>
</reference>
<dbReference type="HOGENOM" id="CLU_1718693_0_0_10"/>
<dbReference type="Proteomes" id="UP000016496">
    <property type="component" value="Unassembled WGS sequence"/>
</dbReference>
<dbReference type="EMBL" id="AWSV01000008">
    <property type="protein sequence ID" value="ERI89121.1"/>
    <property type="molecule type" value="Genomic_DNA"/>
</dbReference>
<sequence length="152" mass="15790">MDFPKRYGPEIPVLDIAAANHRQSRCLYSTQGVSASTGDGEGAAGIDTDKPVGFTASLAREIKAVVLPAVSRTGQSLTDSLIGEGADPQAVERFAAIQISIDQAEDQLAFASGVGGDDDAIAPVETLADDTELLQGGRVIRIGRSFADLSDD</sequence>
<accession>U2E988</accession>
<dbReference type="AlphaFoldDB" id="U2E988"/>
<name>U2E988_9BACE</name>
<comment type="caution">
    <text evidence="1">The sequence shown here is derived from an EMBL/GenBank/DDBJ whole genome shotgun (WGS) entry which is preliminary data.</text>
</comment>
<organism evidence="1 2">
    <name type="scientific">Bacteroides pyogenes F0041</name>
    <dbReference type="NCBI Taxonomy" id="1321819"/>
    <lineage>
        <taxon>Bacteria</taxon>
        <taxon>Pseudomonadati</taxon>
        <taxon>Bacteroidota</taxon>
        <taxon>Bacteroidia</taxon>
        <taxon>Bacteroidales</taxon>
        <taxon>Bacteroidaceae</taxon>
        <taxon>Bacteroides</taxon>
    </lineage>
</organism>
<evidence type="ECO:0000313" key="2">
    <source>
        <dbReference type="Proteomes" id="UP000016496"/>
    </source>
</evidence>
<evidence type="ECO:0000313" key="1">
    <source>
        <dbReference type="EMBL" id="ERI89121.1"/>
    </source>
</evidence>
<gene>
    <name evidence="1" type="ORF">HMPREF1981_00056</name>
</gene>
<proteinExistence type="predicted"/>